<gene>
    <name evidence="2" type="ORF">SPHA_10474</name>
</gene>
<dbReference type="EMBL" id="CAHIKZ030000336">
    <property type="protein sequence ID" value="CAE1169121.1"/>
    <property type="molecule type" value="Genomic_DNA"/>
</dbReference>
<feature type="transmembrane region" description="Helical" evidence="1">
    <location>
        <begin position="119"/>
        <end position="141"/>
    </location>
</feature>
<protein>
    <submittedName>
        <fullName evidence="2">Uncharacterized protein</fullName>
    </submittedName>
</protein>
<keyword evidence="1" id="KW-1133">Transmembrane helix</keyword>
<reference evidence="2" key="1">
    <citation type="submission" date="2021-01" db="EMBL/GenBank/DDBJ databases">
        <authorList>
            <person name="Li R."/>
            <person name="Bekaert M."/>
        </authorList>
    </citation>
    <scope>NUCLEOTIDE SEQUENCE</scope>
    <source>
        <strain evidence="2">Farmed</strain>
    </source>
</reference>
<sequence length="155" mass="17573">MNLLILLPQFLSTPFLSRCLFSLSPPLSLCKVFLLFHSVSFFSLSHPMFILFVTLNFFFFPSISFPSLFLKIPSLSVSFTMSFLSLSRSLSLSLSLSFFFLSLFLNVFLSLYFSMSILYLNLFSVSLSISLLSFSLIVFHLPVSHGIYLLSVSIL</sequence>
<accession>A0A812B3K4</accession>
<proteinExistence type="predicted"/>
<dbReference type="Proteomes" id="UP000597762">
    <property type="component" value="Unassembled WGS sequence"/>
</dbReference>
<organism evidence="2 3">
    <name type="scientific">Acanthosepion pharaonis</name>
    <name type="common">Pharaoh cuttlefish</name>
    <name type="synonym">Sepia pharaonis</name>
    <dbReference type="NCBI Taxonomy" id="158019"/>
    <lineage>
        <taxon>Eukaryota</taxon>
        <taxon>Metazoa</taxon>
        <taxon>Spiralia</taxon>
        <taxon>Lophotrochozoa</taxon>
        <taxon>Mollusca</taxon>
        <taxon>Cephalopoda</taxon>
        <taxon>Coleoidea</taxon>
        <taxon>Decapodiformes</taxon>
        <taxon>Sepiida</taxon>
        <taxon>Sepiina</taxon>
        <taxon>Sepiidae</taxon>
        <taxon>Acanthosepion</taxon>
    </lineage>
</organism>
<evidence type="ECO:0000256" key="1">
    <source>
        <dbReference type="SAM" id="Phobius"/>
    </source>
</evidence>
<comment type="caution">
    <text evidence="2">The sequence shown here is derived from an EMBL/GenBank/DDBJ whole genome shotgun (WGS) entry which is preliminary data.</text>
</comment>
<feature type="transmembrane region" description="Helical" evidence="1">
    <location>
        <begin position="90"/>
        <end position="113"/>
    </location>
</feature>
<keyword evidence="1" id="KW-0472">Membrane</keyword>
<keyword evidence="1" id="KW-0812">Transmembrane</keyword>
<feature type="transmembrane region" description="Helical" evidence="1">
    <location>
        <begin position="46"/>
        <end position="70"/>
    </location>
</feature>
<dbReference type="AlphaFoldDB" id="A0A812B3K4"/>
<keyword evidence="3" id="KW-1185">Reference proteome</keyword>
<evidence type="ECO:0000313" key="2">
    <source>
        <dbReference type="EMBL" id="CAE1169121.1"/>
    </source>
</evidence>
<name>A0A812B3K4_ACAPH</name>
<evidence type="ECO:0000313" key="3">
    <source>
        <dbReference type="Proteomes" id="UP000597762"/>
    </source>
</evidence>